<reference evidence="4" key="2">
    <citation type="submission" date="2017-12" db="EMBL/GenBank/DDBJ databases">
        <title>Genome sequence of the Bar-tailed Godwit (Limosa lapponica baueri).</title>
        <authorList>
            <person name="Lima N.C.B."/>
            <person name="Parody-Merino A.M."/>
            <person name="Battley P.F."/>
            <person name="Fidler A.E."/>
            <person name="Prosdocimi F."/>
        </authorList>
    </citation>
    <scope>NUCLEOTIDE SEQUENCE [LARGE SCALE GENOMIC DNA]</scope>
</reference>
<gene>
    <name evidence="3" type="ORF">llap_18502</name>
</gene>
<dbReference type="AlphaFoldDB" id="A0A2I0TBL5"/>
<name>A0A2I0TBL5_LIMLA</name>
<reference evidence="4" key="1">
    <citation type="submission" date="2017-11" db="EMBL/GenBank/DDBJ databases">
        <authorList>
            <person name="Lima N.C."/>
            <person name="Parody-Merino A.M."/>
            <person name="Battley P.F."/>
            <person name="Fidler A.E."/>
            <person name="Prosdocimi F."/>
        </authorList>
    </citation>
    <scope>NUCLEOTIDE SEQUENCE [LARGE SCALE GENOMIC DNA]</scope>
</reference>
<evidence type="ECO:0000313" key="4">
    <source>
        <dbReference type="Proteomes" id="UP000233556"/>
    </source>
</evidence>
<sequence>MMDKKVIGSSLHGFVMERLCCINLMSLYDNITGLLNERTVLGIVSLDFSKDFDTVSYNVIADNLLKYRLDESTVRWIGNQLNCRALMVVINGMKASWSKWSAEVSGRSRAIPHIKTYMRLSPDFQKIAWFLVTRAAVNAFIPQPALITRVALTQVQNTVLAVPYEPHEVQQGLLEPVQVPLDGIPSLKHVSHITQLGVICKLAEGALDPIVCVIDEDLNSAAPSIDL</sequence>
<evidence type="ECO:0000313" key="3">
    <source>
        <dbReference type="EMBL" id="PKU31194.1"/>
    </source>
</evidence>
<feature type="active site" description="Proton donor/acceptor" evidence="1">
    <location>
        <position position="113"/>
    </location>
</feature>
<dbReference type="EMBL" id="KZ513196">
    <property type="protein sequence ID" value="PKU31194.1"/>
    <property type="molecule type" value="Genomic_DNA"/>
</dbReference>
<accession>A0A2I0TBL5</accession>
<dbReference type="Gene3D" id="3.30.870.10">
    <property type="entry name" value="Endonuclease Chain A"/>
    <property type="match status" value="1"/>
</dbReference>
<dbReference type="InterPro" id="IPR010347">
    <property type="entry name" value="Tdp1"/>
</dbReference>
<dbReference type="GO" id="GO:0008081">
    <property type="term" value="F:phosphoric diester hydrolase activity"/>
    <property type="evidence" value="ECO:0007669"/>
    <property type="project" value="InterPro"/>
</dbReference>
<evidence type="ECO:0008006" key="5">
    <source>
        <dbReference type="Google" id="ProtNLM"/>
    </source>
</evidence>
<dbReference type="Proteomes" id="UP000233556">
    <property type="component" value="Unassembled WGS sequence"/>
</dbReference>
<organism evidence="3 4">
    <name type="scientific">Limosa lapponica baueri</name>
    <dbReference type="NCBI Taxonomy" id="1758121"/>
    <lineage>
        <taxon>Eukaryota</taxon>
        <taxon>Metazoa</taxon>
        <taxon>Chordata</taxon>
        <taxon>Craniata</taxon>
        <taxon>Vertebrata</taxon>
        <taxon>Euteleostomi</taxon>
        <taxon>Archelosauria</taxon>
        <taxon>Archosauria</taxon>
        <taxon>Dinosauria</taxon>
        <taxon>Saurischia</taxon>
        <taxon>Theropoda</taxon>
        <taxon>Coelurosauria</taxon>
        <taxon>Aves</taxon>
        <taxon>Neognathae</taxon>
        <taxon>Neoaves</taxon>
        <taxon>Charadriiformes</taxon>
        <taxon>Scolopacidae</taxon>
        <taxon>Limosa</taxon>
    </lineage>
</organism>
<evidence type="ECO:0000256" key="2">
    <source>
        <dbReference type="PIRSR" id="PIRSR610347-2"/>
    </source>
</evidence>
<feature type="binding site" evidence="2">
    <location>
        <position position="115"/>
    </location>
    <ligand>
        <name>substrate</name>
    </ligand>
</feature>
<dbReference type="GO" id="GO:0005634">
    <property type="term" value="C:nucleus"/>
    <property type="evidence" value="ECO:0007669"/>
    <property type="project" value="InterPro"/>
</dbReference>
<keyword evidence="4" id="KW-1185">Reference proteome</keyword>
<dbReference type="OrthoDB" id="47785at2759"/>
<evidence type="ECO:0000256" key="1">
    <source>
        <dbReference type="PIRSR" id="PIRSR610347-1"/>
    </source>
</evidence>
<dbReference type="GO" id="GO:0006281">
    <property type="term" value="P:DNA repair"/>
    <property type="evidence" value="ECO:0007669"/>
    <property type="project" value="InterPro"/>
</dbReference>
<proteinExistence type="predicted"/>
<dbReference type="SUPFAM" id="SSF56024">
    <property type="entry name" value="Phospholipase D/nuclease"/>
    <property type="match status" value="1"/>
</dbReference>
<protein>
    <recommendedName>
        <fullName evidence="5">Reverse transcriptase domain-containing protein</fullName>
    </recommendedName>
</protein>
<dbReference type="PANTHER" id="PTHR33332">
    <property type="entry name" value="REVERSE TRANSCRIPTASE DOMAIN-CONTAINING PROTEIN"/>
    <property type="match status" value="1"/>
</dbReference>
<dbReference type="Pfam" id="PF06087">
    <property type="entry name" value="Tyr-DNA_phospho"/>
    <property type="match status" value="1"/>
</dbReference>